<keyword evidence="2" id="KW-1185">Reference proteome</keyword>
<reference evidence="2" key="1">
    <citation type="submission" date="2008-02" db="EMBL/GenBank/DDBJ databases">
        <authorList>
            <consortium name="The Broad Institute Genome Sequencing Platform"/>
            <person name="Fischbach M."/>
            <person name="Ward D."/>
            <person name="Young S."/>
            <person name="Jaffe D."/>
            <person name="Gnerre S."/>
            <person name="Berlin A."/>
            <person name="Heiman D."/>
            <person name="Hepburn T."/>
            <person name="Sykes S."/>
            <person name="Alvarado L."/>
            <person name="Kodira C.D."/>
            <person name="Straight P."/>
            <person name="Clardy J."/>
            <person name="Hung D."/>
            <person name="Kolter R."/>
            <person name="Mekalanos J."/>
            <person name="Walker S."/>
            <person name="Walsh C.T."/>
            <person name="Lander E."/>
            <person name="Galagan J."/>
            <person name="Nusbaum C."/>
            <person name="Birren B."/>
        </authorList>
    </citation>
    <scope>NUCLEOTIDE SEQUENCE [LARGE SCALE GENOMIC DNA]</scope>
    <source>
        <strain evidence="2">ATCC 25486 / DSM 40338 / CBS 914.69 / JCM 4507 / NBRC 13074 / NRRL 2958 / 5647</strain>
    </source>
</reference>
<protein>
    <submittedName>
        <fullName evidence="1">Uncharacterized protein</fullName>
    </submittedName>
</protein>
<gene>
    <name evidence="1" type="ORF">SSDG_04946</name>
</gene>
<dbReference type="AlphaFoldDB" id="B5HIG0"/>
<proteinExistence type="predicted"/>
<name>B5HIG0_STRE2</name>
<evidence type="ECO:0000313" key="1">
    <source>
        <dbReference type="EMBL" id="EDY66621.1"/>
    </source>
</evidence>
<reference evidence="2" key="2">
    <citation type="submission" date="2009-10" db="EMBL/GenBank/DDBJ databases">
        <title>The genome sequence of Streptomyces pristinaespiralis strain ATCC 25486.</title>
        <authorList>
            <consortium name="The Broad Institute Genome Sequencing Platform"/>
            <consortium name="Broad Institute Microbial Sequencing Center"/>
            <person name="Fischbach M."/>
            <person name="Godfrey P."/>
            <person name="Ward D."/>
            <person name="Young S."/>
            <person name="Zeng Q."/>
            <person name="Koehrsen M."/>
            <person name="Alvarado L."/>
            <person name="Berlin A.M."/>
            <person name="Bochicchio J."/>
            <person name="Borenstein D."/>
            <person name="Chapman S.B."/>
            <person name="Chen Z."/>
            <person name="Engels R."/>
            <person name="Freedman E."/>
            <person name="Gellesch M."/>
            <person name="Goldberg J."/>
            <person name="Griggs A."/>
            <person name="Gujja S."/>
            <person name="Heilman E.R."/>
            <person name="Heiman D.I."/>
            <person name="Hepburn T.A."/>
            <person name="Howarth C."/>
            <person name="Jen D."/>
            <person name="Larson L."/>
            <person name="Lewis B."/>
            <person name="Mehta T."/>
            <person name="Park D."/>
            <person name="Pearson M."/>
            <person name="Richards J."/>
            <person name="Roberts A."/>
            <person name="Saif S."/>
            <person name="Shea T.D."/>
            <person name="Shenoy N."/>
            <person name="Sisk P."/>
            <person name="Stolte C."/>
            <person name="Sykes S.N."/>
            <person name="Thomson T."/>
            <person name="Walk T."/>
            <person name="White J."/>
            <person name="Yandava C."/>
            <person name="Straight P."/>
            <person name="Clardy J."/>
            <person name="Hung D."/>
            <person name="Kolter R."/>
            <person name="Mekalanos J."/>
            <person name="Walker S."/>
            <person name="Walsh C.T."/>
            <person name="Wieland-Brown L.C."/>
            <person name="Haas B."/>
            <person name="Nusbaum C."/>
            <person name="Birren B."/>
        </authorList>
    </citation>
    <scope>NUCLEOTIDE SEQUENCE [LARGE SCALE GENOMIC DNA]</scope>
    <source>
        <strain evidence="2">ATCC 25486 / DSM 40338 / CBS 914.69 / JCM 4507 / NBRC 13074 / NRRL 2958 / 5647</strain>
    </source>
</reference>
<dbReference type="HOGENOM" id="CLU_159388_0_0_11"/>
<sequence>MAMLPYCNCRRRSAVLATTDTAPPLREADMTAWHTTTGTTTIDPYRFPGATDDYLLPAPRPGQRVPLPLEPADRRRLDLHAALTTAGIAPLPGDLAAIDALCALDDTTHAALQRWITRKP</sequence>
<dbReference type="EMBL" id="CM000950">
    <property type="protein sequence ID" value="EDY66621.1"/>
    <property type="molecule type" value="Genomic_DNA"/>
</dbReference>
<evidence type="ECO:0000313" key="2">
    <source>
        <dbReference type="Proteomes" id="UP000002805"/>
    </source>
</evidence>
<organism evidence="1 2">
    <name type="scientific">Streptomyces pristinaespiralis (strain ATCC 25486 / DSM 40338 / CBS 914.69 / JCM 4507 / KCC S-0507 / NBRC 13074 / NRRL 2958 / 5647)</name>
    <dbReference type="NCBI Taxonomy" id="457429"/>
    <lineage>
        <taxon>Bacteria</taxon>
        <taxon>Bacillati</taxon>
        <taxon>Actinomycetota</taxon>
        <taxon>Actinomycetes</taxon>
        <taxon>Kitasatosporales</taxon>
        <taxon>Streptomycetaceae</taxon>
        <taxon>Streptomyces</taxon>
    </lineage>
</organism>
<dbReference type="eggNOG" id="ENOG5031PJN">
    <property type="taxonomic scope" value="Bacteria"/>
</dbReference>
<accession>B5HIG0</accession>
<dbReference type="Proteomes" id="UP000002805">
    <property type="component" value="Chromosome"/>
</dbReference>